<keyword evidence="4" id="KW-0808">Transferase</keyword>
<evidence type="ECO:0000256" key="2">
    <source>
        <dbReference type="SAM" id="SignalP"/>
    </source>
</evidence>
<feature type="signal peptide" evidence="2">
    <location>
        <begin position="1"/>
        <end position="25"/>
    </location>
</feature>
<dbReference type="InterPro" id="IPR051681">
    <property type="entry name" value="Ser/Thr_Kinases-Pseudokinases"/>
</dbReference>
<dbReference type="AlphaFoldDB" id="A0A1X7AQ25"/>
<dbReference type="PANTHER" id="PTHR44329">
    <property type="entry name" value="SERINE/THREONINE-PROTEIN KINASE TNNI3K-RELATED"/>
    <property type="match status" value="1"/>
</dbReference>
<evidence type="ECO:0000256" key="1">
    <source>
        <dbReference type="PROSITE-ProRule" id="PRU10141"/>
    </source>
</evidence>
<proteinExistence type="predicted"/>
<keyword evidence="4" id="KW-0418">Kinase</keyword>
<dbReference type="PROSITE" id="PS00107">
    <property type="entry name" value="PROTEIN_KINASE_ATP"/>
    <property type="match status" value="1"/>
</dbReference>
<evidence type="ECO:0000313" key="5">
    <source>
        <dbReference type="Proteomes" id="UP000196573"/>
    </source>
</evidence>
<dbReference type="GO" id="GO:0004674">
    <property type="term" value="F:protein serine/threonine kinase activity"/>
    <property type="evidence" value="ECO:0007669"/>
    <property type="project" value="TreeGrafter"/>
</dbReference>
<keyword evidence="5" id="KW-1185">Reference proteome</keyword>
<sequence>MKFRDKAFNWAAPLLLCLSLNQAFASVCHQSRVPAQSGEVWINGKSSDAPPTISGFTRKGIIGRGAHGQVLAVGYRGTDYALKLPHRGSHRNHYSELLCHEVEIWKKIHTHPNIISIKAVYYAEDSNDQIAGIVMEKARMSLQDLALKIRAGRQEKLSTSQVKRYLIGLFSAMRLLSSVHILYGDLHYGNILIGQDDELKLADFTSGGPFDPQRHSSYLYTPDVNSAFRQAGKILELADDSWCASSLASALRHIYENSGDMSNDDDRVRLYETLLEFLGRAISDGQCCWW</sequence>
<dbReference type="InterPro" id="IPR017441">
    <property type="entry name" value="Protein_kinase_ATP_BS"/>
</dbReference>
<organism evidence="4 5">
    <name type="scientific">Parendozoicomonas haliclonae</name>
    <dbReference type="NCBI Taxonomy" id="1960125"/>
    <lineage>
        <taxon>Bacteria</taxon>
        <taxon>Pseudomonadati</taxon>
        <taxon>Pseudomonadota</taxon>
        <taxon>Gammaproteobacteria</taxon>
        <taxon>Oceanospirillales</taxon>
        <taxon>Endozoicomonadaceae</taxon>
        <taxon>Parendozoicomonas</taxon>
    </lineage>
</organism>
<name>A0A1X7AQ25_9GAMM</name>
<dbReference type="OrthoDB" id="1492512at2"/>
<protein>
    <submittedName>
        <fullName evidence="4">Protein kinase domain protein</fullName>
    </submittedName>
</protein>
<accession>A0A1X7AQ25</accession>
<dbReference type="GO" id="GO:0005524">
    <property type="term" value="F:ATP binding"/>
    <property type="evidence" value="ECO:0007669"/>
    <property type="project" value="UniProtKB-UniRule"/>
</dbReference>
<dbReference type="InterPro" id="IPR011009">
    <property type="entry name" value="Kinase-like_dom_sf"/>
</dbReference>
<evidence type="ECO:0000313" key="4">
    <source>
        <dbReference type="EMBL" id="SMA50222.1"/>
    </source>
</evidence>
<evidence type="ECO:0000259" key="3">
    <source>
        <dbReference type="PROSITE" id="PS50011"/>
    </source>
</evidence>
<feature type="domain" description="Protein kinase" evidence="3">
    <location>
        <begin position="56"/>
        <end position="290"/>
    </location>
</feature>
<dbReference type="Proteomes" id="UP000196573">
    <property type="component" value="Unassembled WGS sequence"/>
</dbReference>
<reference evidence="4 5" key="1">
    <citation type="submission" date="2017-03" db="EMBL/GenBank/DDBJ databases">
        <authorList>
            <person name="Afonso C.L."/>
            <person name="Miller P.J."/>
            <person name="Scott M.A."/>
            <person name="Spackman E."/>
            <person name="Goraichik I."/>
            <person name="Dimitrov K.M."/>
            <person name="Suarez D.L."/>
            <person name="Swayne D.E."/>
        </authorList>
    </citation>
    <scope>NUCLEOTIDE SEQUENCE [LARGE SCALE GENOMIC DNA]</scope>
    <source>
        <strain evidence="4">SB41UT1</strain>
    </source>
</reference>
<gene>
    <name evidence="4" type="ORF">EHSB41UT_04015</name>
</gene>
<keyword evidence="1" id="KW-0547">Nucleotide-binding</keyword>
<dbReference type="SMART" id="SM00220">
    <property type="entry name" value="S_TKc"/>
    <property type="match status" value="1"/>
</dbReference>
<dbReference type="Gene3D" id="1.10.510.10">
    <property type="entry name" value="Transferase(Phosphotransferase) domain 1"/>
    <property type="match status" value="1"/>
</dbReference>
<dbReference type="EMBL" id="FWPT01000011">
    <property type="protein sequence ID" value="SMA50222.1"/>
    <property type="molecule type" value="Genomic_DNA"/>
</dbReference>
<dbReference type="PROSITE" id="PS50011">
    <property type="entry name" value="PROTEIN_KINASE_DOM"/>
    <property type="match status" value="1"/>
</dbReference>
<dbReference type="InterPro" id="IPR000719">
    <property type="entry name" value="Prot_kinase_dom"/>
</dbReference>
<keyword evidence="1" id="KW-0067">ATP-binding</keyword>
<keyword evidence="2" id="KW-0732">Signal</keyword>
<feature type="chain" id="PRO_5013140885" evidence="2">
    <location>
        <begin position="26"/>
        <end position="290"/>
    </location>
</feature>
<feature type="binding site" evidence="1">
    <location>
        <position position="83"/>
    </location>
    <ligand>
        <name>ATP</name>
        <dbReference type="ChEBI" id="CHEBI:30616"/>
    </ligand>
</feature>
<dbReference type="Pfam" id="PF00069">
    <property type="entry name" value="Pkinase"/>
    <property type="match status" value="1"/>
</dbReference>
<dbReference type="CDD" id="cd00180">
    <property type="entry name" value="PKc"/>
    <property type="match status" value="1"/>
</dbReference>
<dbReference type="SUPFAM" id="SSF56112">
    <property type="entry name" value="Protein kinase-like (PK-like)"/>
    <property type="match status" value="1"/>
</dbReference>
<dbReference type="RefSeq" id="WP_087112665.1">
    <property type="nucleotide sequence ID" value="NZ_CBCSCN010000013.1"/>
</dbReference>